<name>A0A7S0PQR6_9CHLO</name>
<evidence type="ECO:0000256" key="2">
    <source>
        <dbReference type="ARBA" id="ARBA00022840"/>
    </source>
</evidence>
<feature type="region of interest" description="Disordered" evidence="3">
    <location>
        <begin position="118"/>
        <end position="138"/>
    </location>
</feature>
<dbReference type="Gene3D" id="3.40.50.300">
    <property type="entry name" value="P-loop containing nucleotide triphosphate hydrolases"/>
    <property type="match status" value="1"/>
</dbReference>
<dbReference type="InterPro" id="IPR027417">
    <property type="entry name" value="P-loop_NTPase"/>
</dbReference>
<evidence type="ECO:0000313" key="5">
    <source>
        <dbReference type="EMBL" id="CAD8586626.1"/>
    </source>
</evidence>
<accession>A0A7S0PQR6</accession>
<dbReference type="GO" id="GO:0016301">
    <property type="term" value="F:kinase activity"/>
    <property type="evidence" value="ECO:0007669"/>
    <property type="project" value="TreeGrafter"/>
</dbReference>
<dbReference type="GO" id="GO:0016887">
    <property type="term" value="F:ATP hydrolysis activity"/>
    <property type="evidence" value="ECO:0007669"/>
    <property type="project" value="InterPro"/>
</dbReference>
<evidence type="ECO:0000256" key="1">
    <source>
        <dbReference type="ARBA" id="ARBA00022741"/>
    </source>
</evidence>
<dbReference type="EMBL" id="HBEW01007147">
    <property type="protein sequence ID" value="CAD8586626.1"/>
    <property type="molecule type" value="Transcribed_RNA"/>
</dbReference>
<proteinExistence type="predicted"/>
<dbReference type="GO" id="GO:0000049">
    <property type="term" value="F:tRNA binding"/>
    <property type="evidence" value="ECO:0007669"/>
    <property type="project" value="TreeGrafter"/>
</dbReference>
<feature type="compositionally biased region" description="Acidic residues" evidence="3">
    <location>
        <begin position="118"/>
        <end position="129"/>
    </location>
</feature>
<feature type="domain" description="ATPase AAA-type core" evidence="4">
    <location>
        <begin position="32"/>
        <end position="59"/>
    </location>
</feature>
<dbReference type="SUPFAM" id="SSF52540">
    <property type="entry name" value="P-loop containing nucleoside triphosphate hydrolases"/>
    <property type="match status" value="1"/>
</dbReference>
<gene>
    <name evidence="5" type="ORF">OMED0929_LOCUS6039</name>
</gene>
<dbReference type="PANTHER" id="PTHR20873:SF0">
    <property type="entry name" value="L-SERYL-TRNA(SEC) KINASE"/>
    <property type="match status" value="1"/>
</dbReference>
<dbReference type="Pfam" id="PF08433">
    <property type="entry name" value="KTI12"/>
    <property type="match status" value="1"/>
</dbReference>
<dbReference type="PANTHER" id="PTHR20873">
    <property type="entry name" value="L-SERYL-TRNA(SEC) KINASE"/>
    <property type="match status" value="1"/>
</dbReference>
<evidence type="ECO:0000256" key="3">
    <source>
        <dbReference type="SAM" id="MobiDB-lite"/>
    </source>
</evidence>
<keyword evidence="2" id="KW-0067">ATP-binding</keyword>
<protein>
    <recommendedName>
        <fullName evidence="4">ATPase AAA-type core domain-containing protein</fullName>
    </recommendedName>
</protein>
<dbReference type="InterPro" id="IPR013641">
    <property type="entry name" value="KTI12/PSTK"/>
</dbReference>
<dbReference type="Pfam" id="PF00004">
    <property type="entry name" value="AAA"/>
    <property type="match status" value="1"/>
</dbReference>
<organism evidence="5">
    <name type="scientific">Ostreococcus mediterraneus</name>
    <dbReference type="NCBI Taxonomy" id="1486918"/>
    <lineage>
        <taxon>Eukaryota</taxon>
        <taxon>Viridiplantae</taxon>
        <taxon>Chlorophyta</taxon>
        <taxon>Mamiellophyceae</taxon>
        <taxon>Mamiellales</taxon>
        <taxon>Bathycoccaceae</taxon>
        <taxon>Ostreococcus</taxon>
    </lineage>
</organism>
<keyword evidence="1" id="KW-0547">Nucleotide-binding</keyword>
<sequence length="355" mass="38371">MDDAVASRAHPARGVDGGVGVGCAREARDVLVVLCGVPGSGKTTLARAVCAMIDAGEAVMPSKMSCVSSFEAHHVSVDAHERALRDAAGARPEDAFDAEAWKSARARARARAAELLCDEDDGDEEEDGGDGGGGGASTSRRRRRVRRVVFADDNNYYASMRWEWFQIARERGAACVCAYVVAGDDENGHIPTGGVDIARERNARRASDRVPDEAFSRARRTFEAPSTRSRLDDESSLSLWSFPTVRIDTHACDYDVAVAWASIVAAWGAAPKKLRTAEELESAREETRRNAAHAVDVRSRKAVSLAIARADASSRARVAAIVNDARRELVARVRKAKSADELEALERAFYARVDA</sequence>
<dbReference type="GO" id="GO:0005524">
    <property type="term" value="F:ATP binding"/>
    <property type="evidence" value="ECO:0007669"/>
    <property type="project" value="UniProtKB-KW"/>
</dbReference>
<reference evidence="5" key="1">
    <citation type="submission" date="2021-01" db="EMBL/GenBank/DDBJ databases">
        <authorList>
            <person name="Corre E."/>
            <person name="Pelletier E."/>
            <person name="Niang G."/>
            <person name="Scheremetjew M."/>
            <person name="Finn R."/>
            <person name="Kale V."/>
            <person name="Holt S."/>
            <person name="Cochrane G."/>
            <person name="Meng A."/>
            <person name="Brown T."/>
            <person name="Cohen L."/>
        </authorList>
    </citation>
    <scope>NUCLEOTIDE SEQUENCE</scope>
    <source>
        <strain evidence="5">Clade-D-RCC2572</strain>
    </source>
</reference>
<dbReference type="InterPro" id="IPR003959">
    <property type="entry name" value="ATPase_AAA_core"/>
</dbReference>
<evidence type="ECO:0000259" key="4">
    <source>
        <dbReference type="Pfam" id="PF00004"/>
    </source>
</evidence>
<dbReference type="AlphaFoldDB" id="A0A7S0PQR6"/>
<dbReference type="InterPro" id="IPR052648">
    <property type="entry name" value="Ser-tRNA(Sec)_kinase"/>
</dbReference>